<keyword evidence="1" id="KW-0472">Membrane</keyword>
<name>A0ABS8JJD9_9GAMM</name>
<feature type="transmembrane region" description="Helical" evidence="1">
    <location>
        <begin position="62"/>
        <end position="82"/>
    </location>
</feature>
<dbReference type="EMBL" id="JAJGAK010000002">
    <property type="protein sequence ID" value="MCC8363715.1"/>
    <property type="molecule type" value="Genomic_DNA"/>
</dbReference>
<keyword evidence="1" id="KW-1133">Transmembrane helix</keyword>
<dbReference type="RefSeq" id="WP_230527400.1">
    <property type="nucleotide sequence ID" value="NZ_JAJGAK010000002.1"/>
</dbReference>
<evidence type="ECO:0000313" key="3">
    <source>
        <dbReference type="Proteomes" id="UP001165293"/>
    </source>
</evidence>
<proteinExistence type="predicted"/>
<sequence length="85" mass="9591">MPFVVYALCALTAATCAVLLFIAWSRSRSRMLWWSAICFVFLTLANVLLVVDFFILPDRVLWPVRHGLSLAAISALLYGLIFEEP</sequence>
<gene>
    <name evidence="2" type="ORF">LK996_11600</name>
</gene>
<comment type="caution">
    <text evidence="2">The sequence shown here is derived from an EMBL/GenBank/DDBJ whole genome shotgun (WGS) entry which is preliminary data.</text>
</comment>
<dbReference type="InterPro" id="IPR046027">
    <property type="entry name" value="DUF5985"/>
</dbReference>
<dbReference type="Pfam" id="PF19447">
    <property type="entry name" value="DUF5985"/>
    <property type="match status" value="1"/>
</dbReference>
<keyword evidence="3" id="KW-1185">Reference proteome</keyword>
<dbReference type="Proteomes" id="UP001165293">
    <property type="component" value="Unassembled WGS sequence"/>
</dbReference>
<keyword evidence="1" id="KW-0812">Transmembrane</keyword>
<reference evidence="2" key="1">
    <citation type="submission" date="2021-10" db="EMBL/GenBank/DDBJ databases">
        <authorList>
            <person name="Lyu M."/>
            <person name="Wang X."/>
            <person name="Meng X."/>
            <person name="Xu K."/>
        </authorList>
    </citation>
    <scope>NUCLEOTIDE SEQUENCE</scope>
    <source>
        <strain evidence="2">A6</strain>
    </source>
</reference>
<evidence type="ECO:0000256" key="1">
    <source>
        <dbReference type="SAM" id="Phobius"/>
    </source>
</evidence>
<accession>A0ABS8JJD9</accession>
<organism evidence="2 3">
    <name type="scientific">Noviluteimonas lactosilytica</name>
    <dbReference type="NCBI Taxonomy" id="2888523"/>
    <lineage>
        <taxon>Bacteria</taxon>
        <taxon>Pseudomonadati</taxon>
        <taxon>Pseudomonadota</taxon>
        <taxon>Gammaproteobacteria</taxon>
        <taxon>Lysobacterales</taxon>
        <taxon>Lysobacteraceae</taxon>
        <taxon>Noviluteimonas</taxon>
    </lineage>
</organism>
<evidence type="ECO:0000313" key="2">
    <source>
        <dbReference type="EMBL" id="MCC8363715.1"/>
    </source>
</evidence>
<feature type="transmembrane region" description="Helical" evidence="1">
    <location>
        <begin position="6"/>
        <end position="24"/>
    </location>
</feature>
<protein>
    <submittedName>
        <fullName evidence="2">DUF5985 family protein</fullName>
    </submittedName>
</protein>
<feature type="transmembrane region" description="Helical" evidence="1">
    <location>
        <begin position="31"/>
        <end position="56"/>
    </location>
</feature>